<dbReference type="InterPro" id="IPR003788">
    <property type="entry name" value="NDUFAF7"/>
</dbReference>
<evidence type="ECO:0008006" key="5">
    <source>
        <dbReference type="Google" id="ProtNLM"/>
    </source>
</evidence>
<dbReference type="InterPro" id="IPR038375">
    <property type="entry name" value="NDUFAF7_sf"/>
</dbReference>
<keyword evidence="4" id="KW-1185">Reference proteome</keyword>
<dbReference type="Proteomes" id="UP000094849">
    <property type="component" value="Unassembled WGS sequence"/>
</dbReference>
<accession>A0A1E2UJC2</accession>
<sequence length="401" mass="44268">MPDCLSAQAGNSPRTLPMPDTKAQAVSERLMRQIVRAIEQSGGAIPFDMFMDMALYAPGLGYYVAGSRKFGDQGDFITAPEVSPLFAQCLARQLAPILDQLPSADILEFGAGSGVLAADLLEALAALDQLPDRYQILEVSPELKSRQKSTLEARVPDLLERVVWLEHMPEQFSGCVVANELLDALPVSRFRIANGTIQECFVIHDGEQLKADYREPVTPGLESAVKQLQAQYGPFKSIYHSEVNLRQSAWIKSLAQAISQGVVLLIDYGYSSAEYYHPQRDQGTLMCHYRHRAHSDPFRWVGIQDITCQVDFTAAAKVAVESGFSLGGYTTQAHFLLANGLDSLLADSDPEDVARHMSLMQGVKRLTLPAEMGERFKVLGLLKGIQLNLQGFSMRDMCERL</sequence>
<evidence type="ECO:0000313" key="4">
    <source>
        <dbReference type="Proteomes" id="UP000094849"/>
    </source>
</evidence>
<dbReference type="Pfam" id="PF02636">
    <property type="entry name" value="Methyltransf_28"/>
    <property type="match status" value="1"/>
</dbReference>
<comment type="caution">
    <text evidence="3">The sequence shown here is derived from an EMBL/GenBank/DDBJ whole genome shotgun (WGS) entry which is preliminary data.</text>
</comment>
<evidence type="ECO:0000256" key="2">
    <source>
        <dbReference type="ARBA" id="ARBA00022679"/>
    </source>
</evidence>
<dbReference type="SUPFAM" id="SSF53335">
    <property type="entry name" value="S-adenosyl-L-methionine-dependent methyltransferases"/>
    <property type="match status" value="1"/>
</dbReference>
<name>A0A1E2UJC2_9GAMM</name>
<keyword evidence="1" id="KW-0489">Methyltransferase</keyword>
<gene>
    <name evidence="3" type="ORF">A3196_18050</name>
</gene>
<proteinExistence type="predicted"/>
<reference evidence="3 4" key="1">
    <citation type="submission" date="2016-03" db="EMBL/GenBank/DDBJ databases">
        <title>Chemosynthetic sulphur-oxidizing symbionts of marine invertebrate animals are capable of nitrogen fixation.</title>
        <authorList>
            <person name="Petersen J.M."/>
            <person name="Kemper A."/>
            <person name="Gruber-Vodicka H."/>
            <person name="Cardini U."/>
            <person name="Geest Mvander."/>
            <person name="Kleiner M."/>
            <person name="Bulgheresi S."/>
            <person name="Fussmann M."/>
            <person name="Herbold C."/>
            <person name="Seah B.K.B."/>
            <person name="Antony C.Paul."/>
            <person name="Liu D."/>
            <person name="Belitz A."/>
            <person name="Weber M."/>
        </authorList>
    </citation>
    <scope>NUCLEOTIDE SEQUENCE [LARGE SCALE GENOMIC DNA]</scope>
    <source>
        <strain evidence="3">G_D</strain>
    </source>
</reference>
<evidence type="ECO:0000313" key="3">
    <source>
        <dbReference type="EMBL" id="ODB94433.1"/>
    </source>
</evidence>
<evidence type="ECO:0000256" key="1">
    <source>
        <dbReference type="ARBA" id="ARBA00022603"/>
    </source>
</evidence>
<dbReference type="PANTHER" id="PTHR12049:SF7">
    <property type="entry name" value="PROTEIN ARGININE METHYLTRANSFERASE NDUFAF7, MITOCHONDRIAL"/>
    <property type="match status" value="1"/>
</dbReference>
<dbReference type="AlphaFoldDB" id="A0A1E2UJC2"/>
<dbReference type="Gene3D" id="3.40.50.12710">
    <property type="match status" value="1"/>
</dbReference>
<dbReference type="GO" id="GO:0035243">
    <property type="term" value="F:protein-arginine omega-N symmetric methyltransferase activity"/>
    <property type="evidence" value="ECO:0007669"/>
    <property type="project" value="TreeGrafter"/>
</dbReference>
<dbReference type="PANTHER" id="PTHR12049">
    <property type="entry name" value="PROTEIN ARGININE METHYLTRANSFERASE NDUFAF7, MITOCHONDRIAL"/>
    <property type="match status" value="1"/>
</dbReference>
<dbReference type="STRING" id="1818881.A3196_18050"/>
<keyword evidence="2" id="KW-0808">Transferase</keyword>
<dbReference type="GO" id="GO:0032259">
    <property type="term" value="P:methylation"/>
    <property type="evidence" value="ECO:0007669"/>
    <property type="project" value="UniProtKB-KW"/>
</dbReference>
<organism evidence="3 4">
    <name type="scientific">Candidatus Thiodiazotropha endoloripes</name>
    <dbReference type="NCBI Taxonomy" id="1818881"/>
    <lineage>
        <taxon>Bacteria</taxon>
        <taxon>Pseudomonadati</taxon>
        <taxon>Pseudomonadota</taxon>
        <taxon>Gammaproteobacteria</taxon>
        <taxon>Chromatiales</taxon>
        <taxon>Sedimenticolaceae</taxon>
        <taxon>Candidatus Thiodiazotropha</taxon>
    </lineage>
</organism>
<dbReference type="EMBL" id="LVJZ01000004">
    <property type="protein sequence ID" value="ODB94433.1"/>
    <property type="molecule type" value="Genomic_DNA"/>
</dbReference>
<dbReference type="InterPro" id="IPR029063">
    <property type="entry name" value="SAM-dependent_MTases_sf"/>
</dbReference>
<protein>
    <recommendedName>
        <fullName evidence="5">SAM-dependent methyltransferase</fullName>
    </recommendedName>
</protein>